<name>A0ABW5WEV2_9PSEU</name>
<dbReference type="Pfam" id="PF06224">
    <property type="entry name" value="AlkZ-like"/>
    <property type="match status" value="1"/>
</dbReference>
<evidence type="ECO:0000313" key="1">
    <source>
        <dbReference type="EMBL" id="MFD2801637.1"/>
    </source>
</evidence>
<gene>
    <name evidence="1" type="ORF">ACFS2C_19795</name>
</gene>
<comment type="caution">
    <text evidence="1">The sequence shown here is derived from an EMBL/GenBank/DDBJ whole genome shotgun (WGS) entry which is preliminary data.</text>
</comment>
<proteinExistence type="predicted"/>
<organism evidence="1 2">
    <name type="scientific">Prauserella oleivorans</name>
    <dbReference type="NCBI Taxonomy" id="1478153"/>
    <lineage>
        <taxon>Bacteria</taxon>
        <taxon>Bacillati</taxon>
        <taxon>Actinomycetota</taxon>
        <taxon>Actinomycetes</taxon>
        <taxon>Pseudonocardiales</taxon>
        <taxon>Pseudonocardiaceae</taxon>
        <taxon>Prauserella</taxon>
    </lineage>
</organism>
<keyword evidence="2" id="KW-1185">Reference proteome</keyword>
<evidence type="ECO:0000313" key="2">
    <source>
        <dbReference type="Proteomes" id="UP001597478"/>
    </source>
</evidence>
<dbReference type="Proteomes" id="UP001597478">
    <property type="component" value="Unassembled WGS sequence"/>
</dbReference>
<dbReference type="PANTHER" id="PTHR38479:SF2">
    <property type="entry name" value="WINGED HELIX DNA-BINDING DOMAIN-CONTAINING PROTEIN"/>
    <property type="match status" value="1"/>
</dbReference>
<sequence length="374" mass="40560">MLNVDRQQVLAYRIAAHGLHRDVTDPAKLAVLDLGVQDVVARDTAILALAARVPGVLTAEELTDDARFTLGWSLRGAPHYHRSADFPGLASALFPLDDADASARLAWQRADIEQAGMPGLEVIRTAARGLRKVVDRTMTKGTASEAVTKILPAGLSRWCRRCGATHIHDQLMRVATPLAGIRLVAGATPATLTALEKRPRVPTATDLAAATGLVRSYLRLHGPATAADAASFLSTTRTHVTGRLWPDDLTEVRVDGRKAYLPSDRMAELENPPKPSAVRLLPPWDPFLQARDRATLVPDPAHRKELWKILGNPGALLAEGELVGAWRSKSTARRLELTITPLVPVPKPVRAQAEAEAERVAAVRGYAEMRVVWS</sequence>
<dbReference type="InterPro" id="IPR009351">
    <property type="entry name" value="AlkZ-like"/>
</dbReference>
<accession>A0ABW5WEV2</accession>
<reference evidence="2" key="1">
    <citation type="journal article" date="2019" name="Int. J. Syst. Evol. Microbiol.">
        <title>The Global Catalogue of Microorganisms (GCM) 10K type strain sequencing project: providing services to taxonomists for standard genome sequencing and annotation.</title>
        <authorList>
            <consortium name="The Broad Institute Genomics Platform"/>
            <consortium name="The Broad Institute Genome Sequencing Center for Infectious Disease"/>
            <person name="Wu L."/>
            <person name="Ma J."/>
        </authorList>
    </citation>
    <scope>NUCLEOTIDE SEQUENCE [LARGE SCALE GENOMIC DNA]</scope>
    <source>
        <strain evidence="2">IBRC-M 10906</strain>
    </source>
</reference>
<protein>
    <submittedName>
        <fullName evidence="1">DNA glycosylase AlkZ-like family protein</fullName>
    </submittedName>
</protein>
<dbReference type="PANTHER" id="PTHR38479">
    <property type="entry name" value="LMO0824 PROTEIN"/>
    <property type="match status" value="1"/>
</dbReference>
<dbReference type="RefSeq" id="WP_377393358.1">
    <property type="nucleotide sequence ID" value="NZ_JBHSAN010000035.1"/>
</dbReference>
<dbReference type="EMBL" id="JBHUOF010000034">
    <property type="protein sequence ID" value="MFD2801637.1"/>
    <property type="molecule type" value="Genomic_DNA"/>
</dbReference>